<proteinExistence type="inferred from homology"/>
<keyword evidence="6" id="KW-1133">Transmembrane helix</keyword>
<keyword evidence="1 6" id="KW-0813">Transport</keyword>
<evidence type="ECO:0000256" key="3">
    <source>
        <dbReference type="ARBA" id="ARBA00022630"/>
    </source>
</evidence>
<keyword evidence="6" id="KW-0812">Transmembrane</keyword>
<dbReference type="GO" id="GO:0005886">
    <property type="term" value="C:plasma membrane"/>
    <property type="evidence" value="ECO:0007669"/>
    <property type="project" value="UniProtKB-SubCell"/>
</dbReference>
<keyword evidence="5 6" id="KW-0249">Electron transport</keyword>
<accession>A0A445MRX7</accession>
<comment type="function">
    <text evidence="6">Part of a membrane-bound complex that couples electron transfer with translocation of ions across the membrane.</text>
</comment>
<organism evidence="8">
    <name type="scientific">uncultured Desulfobacterium sp</name>
    <dbReference type="NCBI Taxonomy" id="201089"/>
    <lineage>
        <taxon>Bacteria</taxon>
        <taxon>Pseudomonadati</taxon>
        <taxon>Thermodesulfobacteriota</taxon>
        <taxon>Desulfobacteria</taxon>
        <taxon>Desulfobacterales</taxon>
        <taxon>Desulfobacteriaceae</taxon>
        <taxon>Desulfobacterium</taxon>
        <taxon>environmental samples</taxon>
    </lineage>
</organism>
<dbReference type="AlphaFoldDB" id="A0A445MRX7"/>
<dbReference type="HAMAP" id="MF_00479">
    <property type="entry name" value="RsxG_RnfG"/>
    <property type="match status" value="1"/>
</dbReference>
<name>A0A445MRX7_9BACT</name>
<dbReference type="PANTHER" id="PTHR36118">
    <property type="entry name" value="ION-TRANSLOCATING OXIDOREDUCTASE COMPLEX SUBUNIT G"/>
    <property type="match status" value="1"/>
</dbReference>
<sequence>MREMINMVVVLTILSAFSGGLLAAVRTGTKDRIEQQVLKFQKAPAIKQILSDVSNDPLQDRFKMMDNQQELTFFVGKHDGKPDAVIFETKGKGFGGDIGVMVGVNIETDKIIGVAVTTHSETPGLGSRAKDDPKFVSQFAGMAMDKNFATKKDGGDIDAMSGATVTSKGVCIAAKQAQDIYTRLKPEIQKQIAQMAN</sequence>
<keyword evidence="2 6" id="KW-0597">Phosphoprotein</keyword>
<dbReference type="GO" id="GO:0010181">
    <property type="term" value="F:FMN binding"/>
    <property type="evidence" value="ECO:0007669"/>
    <property type="project" value="InterPro"/>
</dbReference>
<dbReference type="GO" id="GO:0009055">
    <property type="term" value="F:electron transfer activity"/>
    <property type="evidence" value="ECO:0007669"/>
    <property type="project" value="InterPro"/>
</dbReference>
<dbReference type="PIRSF" id="PIRSF006091">
    <property type="entry name" value="E_trnsport_RnfG"/>
    <property type="match status" value="1"/>
</dbReference>
<keyword evidence="3 6" id="KW-0285">Flavoprotein</keyword>
<evidence type="ECO:0000256" key="6">
    <source>
        <dbReference type="HAMAP-Rule" id="MF_00479"/>
    </source>
</evidence>
<dbReference type="PANTHER" id="PTHR36118:SF1">
    <property type="entry name" value="ION-TRANSLOCATING OXIDOREDUCTASE COMPLEX SUBUNIT G"/>
    <property type="match status" value="1"/>
</dbReference>
<evidence type="ECO:0000313" key="8">
    <source>
        <dbReference type="EMBL" id="SPD72203.1"/>
    </source>
</evidence>
<comment type="similarity">
    <text evidence="6">Belongs to the RnfG family.</text>
</comment>
<comment type="cofactor">
    <cofactor evidence="6">
        <name>FMN</name>
        <dbReference type="ChEBI" id="CHEBI:58210"/>
    </cofactor>
</comment>
<dbReference type="EMBL" id="OJIN01000031">
    <property type="protein sequence ID" value="SPD72203.1"/>
    <property type="molecule type" value="Genomic_DNA"/>
</dbReference>
<evidence type="ECO:0000256" key="1">
    <source>
        <dbReference type="ARBA" id="ARBA00022448"/>
    </source>
</evidence>
<dbReference type="EC" id="7.-.-.-" evidence="6"/>
<reference evidence="8" key="1">
    <citation type="submission" date="2018-01" db="EMBL/GenBank/DDBJ databases">
        <authorList>
            <person name="Regsiter A."/>
            <person name="William W."/>
        </authorList>
    </citation>
    <scope>NUCLEOTIDE SEQUENCE</scope>
    <source>
        <strain evidence="8">TRIP AH-1</strain>
    </source>
</reference>
<dbReference type="GO" id="GO:0022900">
    <property type="term" value="P:electron transport chain"/>
    <property type="evidence" value="ECO:0007669"/>
    <property type="project" value="UniProtKB-UniRule"/>
</dbReference>
<dbReference type="Gene3D" id="3.90.1010.20">
    <property type="match status" value="1"/>
</dbReference>
<dbReference type="InterPro" id="IPR007329">
    <property type="entry name" value="FMN-bd"/>
</dbReference>
<evidence type="ECO:0000256" key="5">
    <source>
        <dbReference type="ARBA" id="ARBA00022982"/>
    </source>
</evidence>
<evidence type="ECO:0000259" key="7">
    <source>
        <dbReference type="SMART" id="SM00900"/>
    </source>
</evidence>
<comment type="subunit">
    <text evidence="6">The complex is composed of six subunits: RnfA, RnfB, RnfC, RnfD, RnfE and RnfG.</text>
</comment>
<dbReference type="Pfam" id="PF04205">
    <property type="entry name" value="FMN_bind"/>
    <property type="match status" value="1"/>
</dbReference>
<feature type="modified residue" description="FMN phosphoryl threonine" evidence="6">
    <location>
        <position position="164"/>
    </location>
</feature>
<gene>
    <name evidence="6 8" type="primary">rnfG</name>
    <name evidence="8" type="ORF">PITCH_A1260026</name>
</gene>
<keyword evidence="6" id="KW-1003">Cell membrane</keyword>
<dbReference type="NCBIfam" id="TIGR01947">
    <property type="entry name" value="rnfG"/>
    <property type="match status" value="1"/>
</dbReference>
<keyword evidence="6" id="KW-1278">Translocase</keyword>
<protein>
    <recommendedName>
        <fullName evidence="6">Ion-translocating oxidoreductase complex subunit G</fullName>
        <ecNumber evidence="6">7.-.-.-</ecNumber>
    </recommendedName>
    <alternativeName>
        <fullName evidence="6">Rnf electron transport complex subunit G</fullName>
    </alternativeName>
</protein>
<dbReference type="NCBIfam" id="NF045876">
    <property type="entry name" value="RnfG_DVU2794"/>
    <property type="match status" value="1"/>
</dbReference>
<evidence type="ECO:0000256" key="2">
    <source>
        <dbReference type="ARBA" id="ARBA00022553"/>
    </source>
</evidence>
<dbReference type="SMART" id="SM00900">
    <property type="entry name" value="FMN_bind"/>
    <property type="match status" value="1"/>
</dbReference>
<comment type="subcellular location">
    <subcellularLocation>
        <location evidence="6">Cell membrane</location>
        <topology evidence="6">Single-pass membrane protein</topology>
    </subcellularLocation>
</comment>
<keyword evidence="6" id="KW-0472">Membrane</keyword>
<keyword evidence="4 6" id="KW-0288">FMN</keyword>
<feature type="domain" description="FMN-binding" evidence="7">
    <location>
        <begin position="93"/>
        <end position="181"/>
    </location>
</feature>
<evidence type="ECO:0000256" key="4">
    <source>
        <dbReference type="ARBA" id="ARBA00022643"/>
    </source>
</evidence>
<dbReference type="InterPro" id="IPR010209">
    <property type="entry name" value="Ion_transpt_RnfG/RsxG"/>
</dbReference>